<evidence type="ECO:0000256" key="1">
    <source>
        <dbReference type="ARBA" id="ARBA00008918"/>
    </source>
</evidence>
<keyword evidence="6" id="KW-1185">Reference proteome</keyword>
<dbReference type="RefSeq" id="WP_202967218.1">
    <property type="nucleotide sequence ID" value="NZ_CP011801.1"/>
</dbReference>
<evidence type="ECO:0000256" key="2">
    <source>
        <dbReference type="SAM" id="MobiDB-lite"/>
    </source>
</evidence>
<dbReference type="STRING" id="42253.NITMOv2_2815"/>
<dbReference type="InterPro" id="IPR047137">
    <property type="entry name" value="ORF3"/>
</dbReference>
<dbReference type="CDD" id="cd07817">
    <property type="entry name" value="SRPBCC_8"/>
    <property type="match status" value="1"/>
</dbReference>
<dbReference type="PANTHER" id="PTHR33824">
    <property type="entry name" value="POLYKETIDE CYCLASE/DEHYDRASE AND LIPID TRANSPORT SUPERFAMILY PROTEIN"/>
    <property type="match status" value="1"/>
</dbReference>
<reference evidence="5 6" key="1">
    <citation type="journal article" date="2015" name="Proc. Natl. Acad. Sci. U.S.A.">
        <title>Expanded metabolic versatility of ubiquitous nitrite-oxidizing bacteria from the genus Nitrospira.</title>
        <authorList>
            <person name="Koch H."/>
            <person name="Lucker S."/>
            <person name="Albertsen M."/>
            <person name="Kitzinger K."/>
            <person name="Herbold C."/>
            <person name="Spieck E."/>
            <person name="Nielsen P.H."/>
            <person name="Wagner M."/>
            <person name="Daims H."/>
        </authorList>
    </citation>
    <scope>NUCLEOTIDE SEQUENCE [LARGE SCALE GENOMIC DNA]</scope>
    <source>
        <strain evidence="5 6">NSP M-1</strain>
    </source>
</reference>
<dbReference type="Proteomes" id="UP000069205">
    <property type="component" value="Chromosome"/>
</dbReference>
<evidence type="ECO:0000259" key="4">
    <source>
        <dbReference type="Pfam" id="PF11127"/>
    </source>
</evidence>
<evidence type="ECO:0000313" key="6">
    <source>
        <dbReference type="Proteomes" id="UP000069205"/>
    </source>
</evidence>
<evidence type="ECO:0000313" key="5">
    <source>
        <dbReference type="EMBL" id="ALA59224.1"/>
    </source>
</evidence>
<feature type="region of interest" description="Disordered" evidence="2">
    <location>
        <begin position="1"/>
        <end position="33"/>
    </location>
</feature>
<name>A0A0K2GED6_NITMO</name>
<dbReference type="PATRIC" id="fig|42253.5.peg.2783"/>
<dbReference type="PANTHER" id="PTHR33824:SF7">
    <property type="entry name" value="POLYKETIDE CYCLASE_DEHYDRASE AND LIPID TRANSPORT SUPERFAMILY PROTEIN"/>
    <property type="match status" value="1"/>
</dbReference>
<dbReference type="KEGG" id="nmv:NITMOv2_2815"/>
<dbReference type="Gene3D" id="3.30.530.20">
    <property type="match status" value="1"/>
</dbReference>
<dbReference type="AlphaFoldDB" id="A0A0K2GED6"/>
<dbReference type="InterPro" id="IPR005031">
    <property type="entry name" value="COQ10_START"/>
</dbReference>
<protein>
    <submittedName>
        <fullName evidence="5">Cyclase/dehydrase</fullName>
    </submittedName>
</protein>
<sequence length="259" mass="28490">MAITFTETGKERYRTNTQDMGWSEERASSASRQNIGDTQRIVSALLGGGLLAGGLPRRSWAGAGLSLIGAALLHRGISGYCAIFDAMGLDTGGDGRPTNRLGRRKVETDRATKIRRVIEINRPPAELYRFWRRLANLPRIMSHLESVEAVNDRMSHWKVRTIPGGPAVEWDAEIINDIENERIGWRSLHGADVDHAGSVEFEPTGDGRRTKLTVTLQYAPPAGRLGAALAKLLGEDPESKIAQDLQRFKESMEAGVYQG</sequence>
<gene>
    <name evidence="5" type="ORF">NITMOv2_2815</name>
</gene>
<comment type="similarity">
    <text evidence="1">Belongs to the ribosome association toxin RatA family.</text>
</comment>
<dbReference type="SUPFAM" id="SSF55961">
    <property type="entry name" value="Bet v1-like"/>
    <property type="match status" value="1"/>
</dbReference>
<proteinExistence type="inferred from homology"/>
<evidence type="ECO:0000259" key="3">
    <source>
        <dbReference type="Pfam" id="PF03364"/>
    </source>
</evidence>
<organism evidence="5 6">
    <name type="scientific">Nitrospira moscoviensis</name>
    <dbReference type="NCBI Taxonomy" id="42253"/>
    <lineage>
        <taxon>Bacteria</taxon>
        <taxon>Pseudomonadati</taxon>
        <taxon>Nitrospirota</taxon>
        <taxon>Nitrospiria</taxon>
        <taxon>Nitrospirales</taxon>
        <taxon>Nitrospiraceae</taxon>
        <taxon>Nitrospira</taxon>
    </lineage>
</organism>
<dbReference type="Pfam" id="PF03364">
    <property type="entry name" value="Polyketide_cyc"/>
    <property type="match status" value="1"/>
</dbReference>
<dbReference type="InterPro" id="IPR021309">
    <property type="entry name" value="YgaP-like_TM"/>
</dbReference>
<dbReference type="EMBL" id="CP011801">
    <property type="protein sequence ID" value="ALA59224.1"/>
    <property type="molecule type" value="Genomic_DNA"/>
</dbReference>
<dbReference type="Pfam" id="PF11127">
    <property type="entry name" value="YgaP-like_TM"/>
    <property type="match status" value="1"/>
</dbReference>
<feature type="domain" description="Coenzyme Q-binding protein COQ10 START" evidence="3">
    <location>
        <begin position="120"/>
        <end position="245"/>
    </location>
</feature>
<dbReference type="InterPro" id="IPR023393">
    <property type="entry name" value="START-like_dom_sf"/>
</dbReference>
<accession>A0A0K2GED6</accession>
<feature type="domain" description="Inner membrane protein YgaP-like transmembrane" evidence="4">
    <location>
        <begin position="33"/>
        <end position="92"/>
    </location>
</feature>